<dbReference type="Gene3D" id="3.30.170.10">
    <property type="entry name" value="Cyclin-dependent kinase, regulatory subunit"/>
    <property type="match status" value="1"/>
</dbReference>
<protein>
    <recommendedName>
        <fullName evidence="4">Cyclin-dependent kinases regulatory subunit</fullName>
    </recommendedName>
</protein>
<evidence type="ECO:0000256" key="4">
    <source>
        <dbReference type="RuleBase" id="RU311113"/>
    </source>
</evidence>
<organism evidence="5 6">
    <name type="scientific">Stylonychia lemnae</name>
    <name type="common">Ciliate</name>
    <dbReference type="NCBI Taxonomy" id="5949"/>
    <lineage>
        <taxon>Eukaryota</taxon>
        <taxon>Sar</taxon>
        <taxon>Alveolata</taxon>
        <taxon>Ciliophora</taxon>
        <taxon>Intramacronucleata</taxon>
        <taxon>Spirotrichea</taxon>
        <taxon>Stichotrichia</taxon>
        <taxon>Sporadotrichida</taxon>
        <taxon>Oxytrichidae</taxon>
        <taxon>Stylonychinae</taxon>
        <taxon>Stylonychia</taxon>
    </lineage>
</organism>
<dbReference type="OrthoDB" id="440676at2759"/>
<dbReference type="SMART" id="SM01084">
    <property type="entry name" value="CKS"/>
    <property type="match status" value="1"/>
</dbReference>
<dbReference type="AlphaFoldDB" id="A0A078B6N2"/>
<dbReference type="SUPFAM" id="SSF55637">
    <property type="entry name" value="Cell cycle regulatory proteins"/>
    <property type="match status" value="1"/>
</dbReference>
<dbReference type="Pfam" id="PF01111">
    <property type="entry name" value="CKS"/>
    <property type="match status" value="1"/>
</dbReference>
<keyword evidence="5" id="KW-0808">Transferase</keyword>
<evidence type="ECO:0000256" key="2">
    <source>
        <dbReference type="ARBA" id="ARBA00022618"/>
    </source>
</evidence>
<dbReference type="PROSITE" id="PS00944">
    <property type="entry name" value="CKS_1"/>
    <property type="match status" value="1"/>
</dbReference>
<evidence type="ECO:0000313" key="5">
    <source>
        <dbReference type="EMBL" id="CDW90029.1"/>
    </source>
</evidence>
<dbReference type="FunFam" id="3.30.170.10:FF:000001">
    <property type="entry name" value="Cyclin-dependent kinases regulatory subunit"/>
    <property type="match status" value="1"/>
</dbReference>
<gene>
    <name evidence="5" type="primary">Contig10296.g10985</name>
    <name evidence="5" type="ORF">STYLEM_19169</name>
</gene>
<dbReference type="Proteomes" id="UP000039865">
    <property type="component" value="Unassembled WGS sequence"/>
</dbReference>
<evidence type="ECO:0000256" key="1">
    <source>
        <dbReference type="ARBA" id="ARBA00007782"/>
    </source>
</evidence>
<keyword evidence="6" id="KW-1185">Reference proteome</keyword>
<dbReference type="PRINTS" id="PR00296">
    <property type="entry name" value="CYCLINKINASE"/>
</dbReference>
<keyword evidence="5" id="KW-0418">Kinase</keyword>
<dbReference type="GO" id="GO:0016301">
    <property type="term" value="F:kinase activity"/>
    <property type="evidence" value="ECO:0007669"/>
    <property type="project" value="UniProtKB-KW"/>
</dbReference>
<name>A0A078B6N2_STYLE</name>
<dbReference type="EMBL" id="CCKQ01018090">
    <property type="protein sequence ID" value="CDW90029.1"/>
    <property type="molecule type" value="Genomic_DNA"/>
</dbReference>
<dbReference type="GO" id="GO:0051301">
    <property type="term" value="P:cell division"/>
    <property type="evidence" value="ECO:0007669"/>
    <property type="project" value="UniProtKB-UniRule"/>
</dbReference>
<dbReference type="InterPro" id="IPR000789">
    <property type="entry name" value="Cyclin-dep_kinase_reg-sub"/>
</dbReference>
<proteinExistence type="inferred from homology"/>
<keyword evidence="3 4" id="KW-0131">Cell cycle</keyword>
<comment type="function">
    <text evidence="4">Binds to the catalytic subunit of the cyclin dependent kinases and is essential for their biological function.</text>
</comment>
<keyword evidence="2 4" id="KW-0132">Cell division</keyword>
<accession>A0A078B6N2</accession>
<dbReference type="OMA" id="MSENEWR"/>
<dbReference type="InParanoid" id="A0A078B6N2"/>
<dbReference type="GO" id="GO:0016538">
    <property type="term" value="F:cyclin-dependent protein serine/threonine kinase regulator activity"/>
    <property type="evidence" value="ECO:0007669"/>
    <property type="project" value="InterPro"/>
</dbReference>
<comment type="similarity">
    <text evidence="1 4">Belongs to the CKS family.</text>
</comment>
<evidence type="ECO:0000313" key="6">
    <source>
        <dbReference type="Proteomes" id="UP000039865"/>
    </source>
</evidence>
<dbReference type="PANTHER" id="PTHR23415">
    <property type="entry name" value="CYCLIN-DEPENDENT KINASES REGULATORY SUBUNIT/60S RIBOSOME SUBUNIT BIOGENESIS PROTEIN NIP7"/>
    <property type="match status" value="1"/>
</dbReference>
<sequence>MPHFPDEIEYSEKYEDDSYEYRHVLLPKHIFKKMQRGRLLTENEWRSLGVQQSRGWVHYEIHKPEPFILLFRRPQGTDPNTGLLPQGHPLYQQQLQAMKK</sequence>
<reference evidence="5 6" key="1">
    <citation type="submission" date="2014-06" db="EMBL/GenBank/DDBJ databases">
        <authorList>
            <person name="Swart Estienne"/>
        </authorList>
    </citation>
    <scope>NUCLEOTIDE SEQUENCE [LARGE SCALE GENOMIC DNA]</scope>
    <source>
        <strain evidence="5 6">130c</strain>
    </source>
</reference>
<dbReference type="InterPro" id="IPR036858">
    <property type="entry name" value="Cyclin-dep_kinase_reg-sub_sf"/>
</dbReference>
<evidence type="ECO:0000256" key="3">
    <source>
        <dbReference type="ARBA" id="ARBA00023306"/>
    </source>
</evidence>